<accession>A0A532UUG4</accession>
<feature type="transmembrane region" description="Helical" evidence="1">
    <location>
        <begin position="153"/>
        <end position="170"/>
    </location>
</feature>
<organism evidence="2 3">
    <name type="scientific">candidate division LCP-89 bacterium B3_LCP</name>
    <dbReference type="NCBI Taxonomy" id="2012998"/>
    <lineage>
        <taxon>Bacteria</taxon>
        <taxon>Pseudomonadati</taxon>
        <taxon>Bacteria division LCP-89</taxon>
    </lineage>
</organism>
<feature type="transmembrane region" description="Helical" evidence="1">
    <location>
        <begin position="205"/>
        <end position="224"/>
    </location>
</feature>
<evidence type="ECO:0000313" key="3">
    <source>
        <dbReference type="Proteomes" id="UP000319619"/>
    </source>
</evidence>
<sequence length="258" mass="29388">MKCPNCKGAIPTDHKGRTCPSCGDPLPISTSILSDWGRRARTYTEERGFFFWLLVFALIVSLLAVIEHLLGPGTLARLLDHHKFVSLVMFIYAAAHLKVIRCINTKTRPGYPGEYWVDRLIIRKFRKGTNTALLVGFIVSVVVVGPFNVLSLMPAYILIMSLFTASFWSIDSFRIDDREFQDAKIRTYFEYLGVRRLRTLRKASGAYIICIVVSAATFYGLSQIENLWWMIKLNPTLNDIIDIINGLFDWVPMLFPAN</sequence>
<comment type="caution">
    <text evidence="2">The sequence shown here is derived from an EMBL/GenBank/DDBJ whole genome shotgun (WGS) entry which is preliminary data.</text>
</comment>
<evidence type="ECO:0000313" key="2">
    <source>
        <dbReference type="EMBL" id="TKJ38580.1"/>
    </source>
</evidence>
<evidence type="ECO:0000256" key="1">
    <source>
        <dbReference type="SAM" id="Phobius"/>
    </source>
</evidence>
<protein>
    <submittedName>
        <fullName evidence="2">Uncharacterized protein</fullName>
    </submittedName>
</protein>
<gene>
    <name evidence="2" type="ORF">CEE37_12515</name>
</gene>
<keyword evidence="1" id="KW-0472">Membrane</keyword>
<name>A0A532UUG4_UNCL8</name>
<dbReference type="EMBL" id="NJBN01000009">
    <property type="protein sequence ID" value="TKJ38580.1"/>
    <property type="molecule type" value="Genomic_DNA"/>
</dbReference>
<keyword evidence="1" id="KW-1133">Transmembrane helix</keyword>
<feature type="transmembrane region" description="Helical" evidence="1">
    <location>
        <begin position="49"/>
        <end position="70"/>
    </location>
</feature>
<reference evidence="2 3" key="1">
    <citation type="submission" date="2017-06" db="EMBL/GenBank/DDBJ databases">
        <title>Novel microbial phyla capable of carbon fixation and sulfur reduction in deep-sea sediments.</title>
        <authorList>
            <person name="Huang J."/>
            <person name="Baker B."/>
            <person name="Wang Y."/>
        </authorList>
    </citation>
    <scope>NUCLEOTIDE SEQUENCE [LARGE SCALE GENOMIC DNA]</scope>
    <source>
        <strain evidence="2">B3_LCP</strain>
    </source>
</reference>
<dbReference type="AlphaFoldDB" id="A0A532UUG4"/>
<feature type="transmembrane region" description="Helical" evidence="1">
    <location>
        <begin position="129"/>
        <end position="147"/>
    </location>
</feature>
<keyword evidence="1" id="KW-0812">Transmembrane</keyword>
<dbReference type="Proteomes" id="UP000319619">
    <property type="component" value="Unassembled WGS sequence"/>
</dbReference>
<proteinExistence type="predicted"/>
<feature type="transmembrane region" description="Helical" evidence="1">
    <location>
        <begin position="82"/>
        <end position="100"/>
    </location>
</feature>